<keyword evidence="8" id="KW-1185">Reference proteome</keyword>
<dbReference type="NCBIfam" id="TIGR01127">
    <property type="entry name" value="ilvA_1Cterm"/>
    <property type="match status" value="1"/>
</dbReference>
<dbReference type="Gene3D" id="3.40.50.1100">
    <property type="match status" value="2"/>
</dbReference>
<dbReference type="GO" id="GO:0006567">
    <property type="term" value="P:L-threonine catabolic process"/>
    <property type="evidence" value="ECO:0007669"/>
    <property type="project" value="InterPro"/>
</dbReference>
<evidence type="ECO:0000256" key="4">
    <source>
        <dbReference type="ARBA" id="ARBA00022898"/>
    </source>
</evidence>
<dbReference type="AlphaFoldDB" id="A1RXT5"/>
<gene>
    <name evidence="7" type="ordered locus">Tpen_0611</name>
</gene>
<dbReference type="EC" id="4.3.1.19" evidence="3"/>
<dbReference type="GO" id="GO:0004794">
    <property type="term" value="F:threonine deaminase activity"/>
    <property type="evidence" value="ECO:0007669"/>
    <property type="project" value="UniProtKB-EC"/>
</dbReference>
<reference evidence="8" key="1">
    <citation type="journal article" date="2008" name="J. Bacteriol.">
        <title>Genome sequence of Thermofilum pendens reveals an exceptional loss of biosynthetic pathways without genome reduction.</title>
        <authorList>
            <person name="Anderson I."/>
            <person name="Rodriguez J."/>
            <person name="Susanti D."/>
            <person name="Porat I."/>
            <person name="Reich C."/>
            <person name="Ulrich L.E."/>
            <person name="Elkins J.G."/>
            <person name="Mavromatis K."/>
            <person name="Lykidis A."/>
            <person name="Kim E."/>
            <person name="Thompson L.S."/>
            <person name="Nolan M."/>
            <person name="Land M."/>
            <person name="Copeland A."/>
            <person name="Lapidus A."/>
            <person name="Lucas S."/>
            <person name="Detter C."/>
            <person name="Zhulin I.B."/>
            <person name="Olsen G.J."/>
            <person name="Whitman W."/>
            <person name="Mukhopadhyay B."/>
            <person name="Bristow J."/>
            <person name="Kyrpides N."/>
        </authorList>
    </citation>
    <scope>NUCLEOTIDE SEQUENCE [LARGE SCALE GENOMIC DNA]</scope>
    <source>
        <strain evidence="8">DSM 2475 / Hrk 5</strain>
    </source>
</reference>
<comment type="similarity">
    <text evidence="2">Belongs to the serine/threonine dehydratase family.</text>
</comment>
<evidence type="ECO:0000313" key="8">
    <source>
        <dbReference type="Proteomes" id="UP000000641"/>
    </source>
</evidence>
<dbReference type="InterPro" id="IPR050147">
    <property type="entry name" value="Ser/Thr_Dehydratase"/>
</dbReference>
<evidence type="ECO:0000259" key="6">
    <source>
        <dbReference type="PROSITE" id="PS51671"/>
    </source>
</evidence>
<feature type="domain" description="ACT" evidence="6">
    <location>
        <begin position="334"/>
        <end position="408"/>
    </location>
</feature>
<evidence type="ECO:0000256" key="3">
    <source>
        <dbReference type="ARBA" id="ARBA00012096"/>
    </source>
</evidence>
<dbReference type="EMBL" id="CP000505">
    <property type="protein sequence ID" value="ABL78015.1"/>
    <property type="molecule type" value="Genomic_DNA"/>
</dbReference>
<protein>
    <recommendedName>
        <fullName evidence="3">threonine ammonia-lyase</fullName>
        <ecNumber evidence="3">4.3.1.19</ecNumber>
    </recommendedName>
</protein>
<sequence>MSVDEKLFEELSIRIKEARDVLRNVIHRTPLQASKTLSDLTNSEVYLKLENLQKTGAFKVRGAYYKLQKLARSGVKSVVAASSGNHAQGVAYSASLLGIKSTIVMPRYTPFYKVNATKSYGAEVVLHGETYDDAYLKALEIAEKTGSPFVHPFNDPDIIAGQGTIGVEIFEDLSNVDLVLVPVGGGGLISGIAVALKKLKPDVKVVGVQPRGAPAMYLSFHEKRIVETPQVNSIADGVIVKRPGDLTLRIMEEFVDDVVLVDDREIARAMFLLLERVKTVAEPAGALSVAALTSGAVSAEGKRVVAVVSGGNVDPALLVRILGQVLYAEGRQVRIQGVLPDKPGQLKKVIDVVSELGLNIVEIQHERLNPLLSPGMAQVTLGLEVPSREYADMLILKLKAQGLDFKVI</sequence>
<dbReference type="PROSITE" id="PS51671">
    <property type="entry name" value="ACT"/>
    <property type="match status" value="1"/>
</dbReference>
<evidence type="ECO:0000313" key="7">
    <source>
        <dbReference type="EMBL" id="ABL78015.1"/>
    </source>
</evidence>
<dbReference type="GeneID" id="4601231"/>
<dbReference type="eggNOG" id="arCOG01431">
    <property type="taxonomic scope" value="Archaea"/>
</dbReference>
<dbReference type="InterPro" id="IPR044561">
    <property type="entry name" value="ACT_ThrD-II-like"/>
</dbReference>
<dbReference type="GO" id="GO:0003941">
    <property type="term" value="F:L-serine ammonia-lyase activity"/>
    <property type="evidence" value="ECO:0007669"/>
    <property type="project" value="TreeGrafter"/>
</dbReference>
<keyword evidence="5 7" id="KW-0456">Lyase</keyword>
<comment type="cofactor">
    <cofactor evidence="1">
        <name>pyridoxal 5'-phosphate</name>
        <dbReference type="ChEBI" id="CHEBI:597326"/>
    </cofactor>
</comment>
<dbReference type="CDD" id="cd01562">
    <property type="entry name" value="Thr-dehyd"/>
    <property type="match status" value="1"/>
</dbReference>
<accession>A1RXT5</accession>
<dbReference type="FunFam" id="3.40.50.1100:FF:000007">
    <property type="entry name" value="L-threonine dehydratase catabolic TdcB"/>
    <property type="match status" value="1"/>
</dbReference>
<dbReference type="InterPro" id="IPR045865">
    <property type="entry name" value="ACT-like_dom_sf"/>
</dbReference>
<dbReference type="STRING" id="368408.Tpen_0611"/>
<dbReference type="Pfam" id="PF00291">
    <property type="entry name" value="PALP"/>
    <property type="match status" value="1"/>
</dbReference>
<dbReference type="InterPro" id="IPR002912">
    <property type="entry name" value="ACT_dom"/>
</dbReference>
<evidence type="ECO:0000256" key="2">
    <source>
        <dbReference type="ARBA" id="ARBA00010869"/>
    </source>
</evidence>
<dbReference type="InterPro" id="IPR001926">
    <property type="entry name" value="TrpB-like_PALP"/>
</dbReference>
<keyword evidence="4" id="KW-0663">Pyridoxal phosphate</keyword>
<dbReference type="GO" id="GO:0006565">
    <property type="term" value="P:L-serine catabolic process"/>
    <property type="evidence" value="ECO:0007669"/>
    <property type="project" value="TreeGrafter"/>
</dbReference>
<organism evidence="7 8">
    <name type="scientific">Thermofilum pendens (strain DSM 2475 / Hrk 5)</name>
    <dbReference type="NCBI Taxonomy" id="368408"/>
    <lineage>
        <taxon>Archaea</taxon>
        <taxon>Thermoproteota</taxon>
        <taxon>Thermoprotei</taxon>
        <taxon>Thermofilales</taxon>
        <taxon>Thermofilaceae</taxon>
        <taxon>Thermofilum</taxon>
    </lineage>
</organism>
<dbReference type="InterPro" id="IPR036052">
    <property type="entry name" value="TrpB-like_PALP_sf"/>
</dbReference>
<dbReference type="PANTHER" id="PTHR48078:SF6">
    <property type="entry name" value="L-THREONINE DEHYDRATASE CATABOLIC TDCB"/>
    <property type="match status" value="1"/>
</dbReference>
<evidence type="ECO:0000256" key="5">
    <source>
        <dbReference type="ARBA" id="ARBA00023239"/>
    </source>
</evidence>
<dbReference type="KEGG" id="tpe:Tpen_0611"/>
<name>A1RXT5_THEPD</name>
<dbReference type="RefSeq" id="WP_011752280.1">
    <property type="nucleotide sequence ID" value="NC_008698.1"/>
</dbReference>
<dbReference type="CDD" id="cd04886">
    <property type="entry name" value="ACT_ThrD-II-like"/>
    <property type="match status" value="1"/>
</dbReference>
<dbReference type="SUPFAM" id="SSF53686">
    <property type="entry name" value="Tryptophan synthase beta subunit-like PLP-dependent enzymes"/>
    <property type="match status" value="1"/>
</dbReference>
<dbReference type="PANTHER" id="PTHR48078">
    <property type="entry name" value="THREONINE DEHYDRATASE, MITOCHONDRIAL-RELATED"/>
    <property type="match status" value="1"/>
</dbReference>
<dbReference type="SUPFAM" id="SSF55021">
    <property type="entry name" value="ACT-like"/>
    <property type="match status" value="1"/>
</dbReference>
<evidence type="ECO:0000256" key="1">
    <source>
        <dbReference type="ARBA" id="ARBA00001933"/>
    </source>
</evidence>
<dbReference type="EnsemblBacteria" id="ABL78015">
    <property type="protein sequence ID" value="ABL78015"/>
    <property type="gene ID" value="Tpen_0611"/>
</dbReference>
<dbReference type="HOGENOM" id="CLU_021152_4_1_2"/>
<dbReference type="InterPro" id="IPR005789">
    <property type="entry name" value="Thr_deHydtase_catblc"/>
</dbReference>
<dbReference type="GO" id="GO:0009097">
    <property type="term" value="P:isoleucine biosynthetic process"/>
    <property type="evidence" value="ECO:0007669"/>
    <property type="project" value="TreeGrafter"/>
</dbReference>
<dbReference type="Proteomes" id="UP000000641">
    <property type="component" value="Chromosome"/>
</dbReference>
<proteinExistence type="inferred from homology"/>